<name>A0A1L5BMP1_SPHIB</name>
<dbReference type="EMBL" id="CP013070">
    <property type="protein sequence ID" value="APL94123.1"/>
    <property type="molecule type" value="Genomic_DNA"/>
</dbReference>
<gene>
    <name evidence="1" type="ORF">SIDU_06155</name>
</gene>
<proteinExistence type="predicted"/>
<sequence length="118" mass="12782">MQAHIADLRAALRTPMSELQALGQEFEAGEKGRRETQAVWRCAIGDACAAVDVVKNRWLTSRRKHEREAGAELSKLADLLWSVRSPAAGNYDEASIAGKRLIGLVRSNLIPSAPSGEG</sequence>
<dbReference type="Proteomes" id="UP000004550">
    <property type="component" value="Chromosome"/>
</dbReference>
<dbReference type="AlphaFoldDB" id="A0A1L5BMP1"/>
<organism evidence="1 2">
    <name type="scientific">Sphingobium indicum (strain DSM 16412 / CCM 7286 / MTCC 6364 / B90A)</name>
    <dbReference type="NCBI Taxonomy" id="861109"/>
    <lineage>
        <taxon>Bacteria</taxon>
        <taxon>Pseudomonadati</taxon>
        <taxon>Pseudomonadota</taxon>
        <taxon>Alphaproteobacteria</taxon>
        <taxon>Sphingomonadales</taxon>
        <taxon>Sphingomonadaceae</taxon>
        <taxon>Sphingobium</taxon>
    </lineage>
</organism>
<evidence type="ECO:0000313" key="1">
    <source>
        <dbReference type="EMBL" id="APL94123.1"/>
    </source>
</evidence>
<evidence type="ECO:0000313" key="2">
    <source>
        <dbReference type="Proteomes" id="UP000004550"/>
    </source>
</evidence>
<dbReference type="RefSeq" id="WP_007685964.1">
    <property type="nucleotide sequence ID" value="NZ_CP013070.1"/>
</dbReference>
<accession>A0A1L5BMP1</accession>
<dbReference type="KEGG" id="sinb:SIDU_06155"/>
<protein>
    <submittedName>
        <fullName evidence="1">Uncharacterized protein</fullName>
    </submittedName>
</protein>
<reference evidence="1 2" key="1">
    <citation type="journal article" date="2012" name="J. Bacteriol.">
        <title>Genome sequence of Sphingobium indicum B90A, a hexachlorocyclohexane-degrading bacterium.</title>
        <authorList>
            <person name="Anand S."/>
            <person name="Sangwan N."/>
            <person name="Lata P."/>
            <person name="Kaur J."/>
            <person name="Dua A."/>
            <person name="Singh A.K."/>
            <person name="Verma M."/>
            <person name="Kaur J."/>
            <person name="Khurana J.P."/>
            <person name="Khurana P."/>
            <person name="Mathur S."/>
            <person name="Lal R."/>
        </authorList>
    </citation>
    <scope>NUCLEOTIDE SEQUENCE [LARGE SCALE GENOMIC DNA]</scope>
    <source>
        <strain evidence="2">DSM 16412 / CCM 7286 / MTCC 6364 / B90A</strain>
    </source>
</reference>